<dbReference type="InterPro" id="IPR058792">
    <property type="entry name" value="Beta-barrel_RND_2"/>
</dbReference>
<dbReference type="PANTHER" id="PTHR30469:SF11">
    <property type="entry name" value="BLL4320 PROTEIN"/>
    <property type="match status" value="1"/>
</dbReference>
<dbReference type="Pfam" id="PF25917">
    <property type="entry name" value="BSH_RND"/>
    <property type="match status" value="1"/>
</dbReference>
<keyword evidence="2" id="KW-0472">Membrane</keyword>
<evidence type="ECO:0000313" key="8">
    <source>
        <dbReference type="Proteomes" id="UP000664414"/>
    </source>
</evidence>
<dbReference type="Gene3D" id="2.40.420.20">
    <property type="match status" value="1"/>
</dbReference>
<accession>A0A8J7Q0T8</accession>
<keyword evidence="2" id="KW-0812">Transmembrane</keyword>
<name>A0A8J7Q0T8_9PROT</name>
<feature type="transmembrane region" description="Helical" evidence="2">
    <location>
        <begin position="12"/>
        <end position="30"/>
    </location>
</feature>
<dbReference type="InterPro" id="IPR058625">
    <property type="entry name" value="MdtA-like_BSH"/>
</dbReference>
<dbReference type="AlphaFoldDB" id="A0A8J7Q0T8"/>
<dbReference type="Gene3D" id="2.40.30.170">
    <property type="match status" value="1"/>
</dbReference>
<organism evidence="7 8">
    <name type="scientific">Candidatus Paracaedimonas acanthamoebae</name>
    <dbReference type="NCBI Taxonomy" id="244581"/>
    <lineage>
        <taxon>Bacteria</taxon>
        <taxon>Pseudomonadati</taxon>
        <taxon>Pseudomonadota</taxon>
        <taxon>Alphaproteobacteria</taxon>
        <taxon>Holosporales</taxon>
        <taxon>Caedimonadaceae</taxon>
        <taxon>Candidatus Paracaedimonas</taxon>
    </lineage>
</organism>
<proteinExistence type="inferred from homology"/>
<dbReference type="InterPro" id="IPR058637">
    <property type="entry name" value="YknX-like_C"/>
</dbReference>
<dbReference type="FunFam" id="2.40.30.170:FF:000010">
    <property type="entry name" value="Efflux RND transporter periplasmic adaptor subunit"/>
    <property type="match status" value="1"/>
</dbReference>
<dbReference type="Pfam" id="PF25876">
    <property type="entry name" value="HH_MFP_RND"/>
    <property type="match status" value="1"/>
</dbReference>
<feature type="domain" description="Multidrug resistance protein MdtA-like alpha-helical hairpin" evidence="3">
    <location>
        <begin position="111"/>
        <end position="169"/>
    </location>
</feature>
<dbReference type="SUPFAM" id="SSF111369">
    <property type="entry name" value="HlyD-like secretion proteins"/>
    <property type="match status" value="1"/>
</dbReference>
<comment type="caution">
    <text evidence="7">The sequence shown here is derived from an EMBL/GenBank/DDBJ whole genome shotgun (WGS) entry which is preliminary data.</text>
</comment>
<dbReference type="Gene3D" id="2.40.50.100">
    <property type="match status" value="1"/>
</dbReference>
<comment type="similarity">
    <text evidence="1">Belongs to the membrane fusion protein (MFP) (TC 8.A.1) family.</text>
</comment>
<evidence type="ECO:0000259" key="6">
    <source>
        <dbReference type="Pfam" id="PF25989"/>
    </source>
</evidence>
<sequence>MKFDIKNLKYSIISMGMLFIIIATSLYKFILPSFFNKNNHTHSGMMATLVSAQKPIIQDVMDIAEAVGTVRADESVIIRPEIAGKIVSFNFQEGELVKAGTVLITLDSEMFKAQLAQAEANLALSKINTWRAASLLKKNFGKRSDHDEANTKLKINEAQVTFEKARLDKTALIAPFDGIIGLRKFSLGDYIQIGQDLVNIEKIDPIKVDFTLPEIYATQLKSGQEIELEAPALLDQKFKGQVYAINPHIDEDGRNLCIRAHLENSNLTLKPGMFVKVKIILGTRKNSLIIPEEALIPSHDSVSIFKIIDQKAQLIKIKTGLRQKGMIEVLEGIKADDLIITAGHNKLAPGMHVSLEKAPGASS</sequence>
<dbReference type="InterPro" id="IPR006143">
    <property type="entry name" value="RND_pump_MFP"/>
</dbReference>
<dbReference type="InterPro" id="IPR058624">
    <property type="entry name" value="MdtA-like_HH"/>
</dbReference>
<dbReference type="Pfam" id="PF25954">
    <property type="entry name" value="Beta-barrel_RND_2"/>
    <property type="match status" value="1"/>
</dbReference>
<gene>
    <name evidence="7" type="ORF">J0H12_03880</name>
</gene>
<keyword evidence="2" id="KW-1133">Transmembrane helix</keyword>
<dbReference type="Pfam" id="PF25989">
    <property type="entry name" value="YknX_C"/>
    <property type="match status" value="1"/>
</dbReference>
<evidence type="ECO:0000256" key="2">
    <source>
        <dbReference type="SAM" id="Phobius"/>
    </source>
</evidence>
<evidence type="ECO:0000313" key="7">
    <source>
        <dbReference type="EMBL" id="MBN9413043.1"/>
    </source>
</evidence>
<dbReference type="GO" id="GO:1990281">
    <property type="term" value="C:efflux pump complex"/>
    <property type="evidence" value="ECO:0007669"/>
    <property type="project" value="TreeGrafter"/>
</dbReference>
<feature type="domain" description="YknX-like C-terminal permuted SH3-like" evidence="6">
    <location>
        <begin position="289"/>
        <end position="354"/>
    </location>
</feature>
<dbReference type="EMBL" id="JAFKGL010000016">
    <property type="protein sequence ID" value="MBN9413043.1"/>
    <property type="molecule type" value="Genomic_DNA"/>
</dbReference>
<protein>
    <submittedName>
        <fullName evidence="7">Efflux RND transporter periplasmic adaptor subunit</fullName>
    </submittedName>
</protein>
<dbReference type="GO" id="GO:0015562">
    <property type="term" value="F:efflux transmembrane transporter activity"/>
    <property type="evidence" value="ECO:0007669"/>
    <property type="project" value="TreeGrafter"/>
</dbReference>
<reference evidence="7" key="1">
    <citation type="submission" date="2021-02" db="EMBL/GenBank/DDBJ databases">
        <title>Thiocyanate and organic carbon inputs drive convergent selection for specific autotrophic Afipia and Thiobacillus strains within complex microbiomes.</title>
        <authorList>
            <person name="Huddy R.J."/>
            <person name="Sachdeva R."/>
            <person name="Kadzinga F."/>
            <person name="Kantor R.S."/>
            <person name="Harrison S.T.L."/>
            <person name="Banfield J.F."/>
        </authorList>
    </citation>
    <scope>NUCLEOTIDE SEQUENCE</scope>
    <source>
        <strain evidence="7">SCN18_10_11_15_R4_P_38_20</strain>
    </source>
</reference>
<evidence type="ECO:0000256" key="1">
    <source>
        <dbReference type="ARBA" id="ARBA00009477"/>
    </source>
</evidence>
<dbReference type="Proteomes" id="UP000664414">
    <property type="component" value="Unassembled WGS sequence"/>
</dbReference>
<evidence type="ECO:0000259" key="3">
    <source>
        <dbReference type="Pfam" id="PF25876"/>
    </source>
</evidence>
<feature type="domain" description="CusB-like beta-barrel" evidence="5">
    <location>
        <begin position="208"/>
        <end position="279"/>
    </location>
</feature>
<feature type="domain" description="Multidrug resistance protein MdtA-like barrel-sandwich hybrid" evidence="4">
    <location>
        <begin position="75"/>
        <end position="199"/>
    </location>
</feature>
<dbReference type="NCBIfam" id="TIGR01730">
    <property type="entry name" value="RND_mfp"/>
    <property type="match status" value="1"/>
</dbReference>
<dbReference type="PANTHER" id="PTHR30469">
    <property type="entry name" value="MULTIDRUG RESISTANCE PROTEIN MDTA"/>
    <property type="match status" value="1"/>
</dbReference>
<evidence type="ECO:0000259" key="5">
    <source>
        <dbReference type="Pfam" id="PF25954"/>
    </source>
</evidence>
<evidence type="ECO:0000259" key="4">
    <source>
        <dbReference type="Pfam" id="PF25917"/>
    </source>
</evidence>
<dbReference type="Gene3D" id="1.10.287.470">
    <property type="entry name" value="Helix hairpin bin"/>
    <property type="match status" value="1"/>
</dbReference>